<evidence type="ECO:0000256" key="10">
    <source>
        <dbReference type="ARBA" id="ARBA00022777"/>
    </source>
</evidence>
<dbReference type="InterPro" id="IPR003856">
    <property type="entry name" value="LPS_length_determ_N"/>
</dbReference>
<evidence type="ECO:0000256" key="8">
    <source>
        <dbReference type="ARBA" id="ARBA00022692"/>
    </source>
</evidence>
<comment type="caution">
    <text evidence="19">The sequence shown here is derived from an EMBL/GenBank/DDBJ whole genome shotgun (WGS) entry which is preliminary data.</text>
</comment>
<dbReference type="EMBL" id="JAHUZE010000001">
    <property type="protein sequence ID" value="MBV7377959.1"/>
    <property type="molecule type" value="Genomic_DNA"/>
</dbReference>
<keyword evidence="6" id="KW-0997">Cell inner membrane</keyword>
<dbReference type="PANTHER" id="PTHR32309">
    <property type="entry name" value="TYROSINE-PROTEIN KINASE"/>
    <property type="match status" value="1"/>
</dbReference>
<dbReference type="InterPro" id="IPR032807">
    <property type="entry name" value="GNVR"/>
</dbReference>
<dbReference type="EC" id="2.7.10.2" evidence="4"/>
<dbReference type="RefSeq" id="WP_218390820.1">
    <property type="nucleotide sequence ID" value="NZ_JAHUZE010000001.1"/>
</dbReference>
<evidence type="ECO:0000256" key="4">
    <source>
        <dbReference type="ARBA" id="ARBA00011903"/>
    </source>
</evidence>
<keyword evidence="12 15" id="KW-1133">Transmembrane helix</keyword>
<evidence type="ECO:0000256" key="11">
    <source>
        <dbReference type="ARBA" id="ARBA00022840"/>
    </source>
</evidence>
<evidence type="ECO:0000256" key="1">
    <source>
        <dbReference type="ARBA" id="ARBA00004429"/>
    </source>
</evidence>
<gene>
    <name evidence="19" type="ORF">KJP28_03400</name>
</gene>
<dbReference type="InterPro" id="IPR050445">
    <property type="entry name" value="Bact_polysacc_biosynth/exp"/>
</dbReference>
<evidence type="ECO:0000256" key="6">
    <source>
        <dbReference type="ARBA" id="ARBA00022519"/>
    </source>
</evidence>
<feature type="transmembrane region" description="Helical" evidence="15">
    <location>
        <begin position="31"/>
        <end position="51"/>
    </location>
</feature>
<dbReference type="InterPro" id="IPR005702">
    <property type="entry name" value="Wzc-like_C"/>
</dbReference>
<evidence type="ECO:0000259" key="16">
    <source>
        <dbReference type="Pfam" id="PF02706"/>
    </source>
</evidence>
<dbReference type="InterPro" id="IPR025669">
    <property type="entry name" value="AAA_dom"/>
</dbReference>
<comment type="subcellular location">
    <subcellularLocation>
        <location evidence="1">Cell inner membrane</location>
        <topology evidence="1">Multi-pass membrane protein</topology>
    </subcellularLocation>
</comment>
<keyword evidence="10" id="KW-0418">Kinase</keyword>
<keyword evidence="11" id="KW-0067">ATP-binding</keyword>
<evidence type="ECO:0000256" key="14">
    <source>
        <dbReference type="ARBA" id="ARBA00051245"/>
    </source>
</evidence>
<proteinExistence type="inferred from homology"/>
<feature type="transmembrane region" description="Helical" evidence="15">
    <location>
        <begin position="418"/>
        <end position="436"/>
    </location>
</feature>
<comment type="similarity">
    <text evidence="2">Belongs to the CpsD/CapB family.</text>
</comment>
<dbReference type="CDD" id="cd05387">
    <property type="entry name" value="BY-kinase"/>
    <property type="match status" value="1"/>
</dbReference>
<dbReference type="PANTHER" id="PTHR32309:SF13">
    <property type="entry name" value="FERRIC ENTEROBACTIN TRANSPORT PROTEIN FEPE"/>
    <property type="match status" value="1"/>
</dbReference>
<evidence type="ECO:0000259" key="18">
    <source>
        <dbReference type="Pfam" id="PF13807"/>
    </source>
</evidence>
<keyword evidence="5" id="KW-1003">Cell membrane</keyword>
<keyword evidence="13 15" id="KW-0472">Membrane</keyword>
<evidence type="ECO:0000256" key="9">
    <source>
        <dbReference type="ARBA" id="ARBA00022741"/>
    </source>
</evidence>
<evidence type="ECO:0000256" key="2">
    <source>
        <dbReference type="ARBA" id="ARBA00007316"/>
    </source>
</evidence>
<evidence type="ECO:0000256" key="15">
    <source>
        <dbReference type="SAM" id="Phobius"/>
    </source>
</evidence>
<feature type="domain" description="Tyrosine-protein kinase G-rich" evidence="18">
    <location>
        <begin position="364"/>
        <end position="438"/>
    </location>
</feature>
<evidence type="ECO:0000259" key="17">
    <source>
        <dbReference type="Pfam" id="PF13614"/>
    </source>
</evidence>
<evidence type="ECO:0000256" key="7">
    <source>
        <dbReference type="ARBA" id="ARBA00022679"/>
    </source>
</evidence>
<protein>
    <recommendedName>
        <fullName evidence="4">non-specific protein-tyrosine kinase</fullName>
        <ecNumber evidence="4">2.7.10.2</ecNumber>
    </recommendedName>
</protein>
<keyword evidence="7 19" id="KW-0808">Transferase</keyword>
<dbReference type="Pfam" id="PF02706">
    <property type="entry name" value="Wzz"/>
    <property type="match status" value="1"/>
</dbReference>
<evidence type="ECO:0000256" key="5">
    <source>
        <dbReference type="ARBA" id="ARBA00022475"/>
    </source>
</evidence>
<dbReference type="GO" id="GO:0004715">
    <property type="term" value="F:non-membrane spanning protein tyrosine kinase activity"/>
    <property type="evidence" value="ECO:0007669"/>
    <property type="project" value="UniProtKB-EC"/>
</dbReference>
<reference evidence="19 20" key="1">
    <citation type="submission" date="2021-05" db="EMBL/GenBank/DDBJ databases">
        <title>Culturable bacteria isolated from Daya Bay.</title>
        <authorList>
            <person name="Zheng W."/>
            <person name="Yu S."/>
            <person name="Huang Y."/>
        </authorList>
    </citation>
    <scope>NUCLEOTIDE SEQUENCE [LARGE SCALE GENOMIC DNA]</scope>
    <source>
        <strain evidence="19 20">DP4N28-5</strain>
    </source>
</reference>
<comment type="catalytic activity">
    <reaction evidence="14">
        <text>L-tyrosyl-[protein] + ATP = O-phospho-L-tyrosyl-[protein] + ADP + H(+)</text>
        <dbReference type="Rhea" id="RHEA:10596"/>
        <dbReference type="Rhea" id="RHEA-COMP:10136"/>
        <dbReference type="Rhea" id="RHEA-COMP:20101"/>
        <dbReference type="ChEBI" id="CHEBI:15378"/>
        <dbReference type="ChEBI" id="CHEBI:30616"/>
        <dbReference type="ChEBI" id="CHEBI:46858"/>
        <dbReference type="ChEBI" id="CHEBI:61978"/>
        <dbReference type="ChEBI" id="CHEBI:456216"/>
        <dbReference type="EC" id="2.7.10.2"/>
    </reaction>
</comment>
<organism evidence="19 20">
    <name type="scientific">Maritimibacter dapengensis</name>
    <dbReference type="NCBI Taxonomy" id="2836868"/>
    <lineage>
        <taxon>Bacteria</taxon>
        <taxon>Pseudomonadati</taxon>
        <taxon>Pseudomonadota</taxon>
        <taxon>Alphaproteobacteria</taxon>
        <taxon>Rhodobacterales</taxon>
        <taxon>Roseobacteraceae</taxon>
        <taxon>Maritimibacter</taxon>
    </lineage>
</organism>
<feature type="domain" description="AAA" evidence="17">
    <location>
        <begin position="516"/>
        <end position="630"/>
    </location>
</feature>
<comment type="similarity">
    <text evidence="3">Belongs to the etk/wzc family.</text>
</comment>
<evidence type="ECO:0000313" key="20">
    <source>
        <dbReference type="Proteomes" id="UP000756530"/>
    </source>
</evidence>
<dbReference type="Pfam" id="PF13614">
    <property type="entry name" value="AAA_31"/>
    <property type="match status" value="1"/>
</dbReference>
<evidence type="ECO:0000256" key="3">
    <source>
        <dbReference type="ARBA" id="ARBA00008883"/>
    </source>
</evidence>
<keyword evidence="20" id="KW-1185">Reference proteome</keyword>
<evidence type="ECO:0000313" key="19">
    <source>
        <dbReference type="EMBL" id="MBV7377959.1"/>
    </source>
</evidence>
<evidence type="ECO:0000256" key="13">
    <source>
        <dbReference type="ARBA" id="ARBA00023136"/>
    </source>
</evidence>
<keyword evidence="8 15" id="KW-0812">Transmembrane</keyword>
<keyword evidence="9" id="KW-0547">Nucleotide-binding</keyword>
<name>A0ABS6SYB0_9RHOB</name>
<feature type="domain" description="Polysaccharide chain length determinant N-terminal" evidence="16">
    <location>
        <begin position="15"/>
        <end position="107"/>
    </location>
</feature>
<evidence type="ECO:0000256" key="12">
    <source>
        <dbReference type="ARBA" id="ARBA00022989"/>
    </source>
</evidence>
<accession>A0ABS6SYB0</accession>
<dbReference type="Proteomes" id="UP000756530">
    <property type="component" value="Unassembled WGS sequence"/>
</dbReference>
<dbReference type="NCBIfam" id="TIGR01007">
    <property type="entry name" value="eps_fam"/>
    <property type="match status" value="1"/>
</dbReference>
<dbReference type="Pfam" id="PF13807">
    <property type="entry name" value="GNVR"/>
    <property type="match status" value="1"/>
</dbReference>
<sequence>MADDTMSGRQQPGRDEVDLSQAIGAIWSDRILILAFIAFAGLVGGVYAFHFSVAKYSATARIVLDVRSNDVIDLESAISGVSTDVAAINTEIEMIRSRELTEQLVDRLGLVEDPEFNVYLSERPGFSPVDWLQGVLRRGGEKPLPPLDIQRARTIAGVQGALTATAPKDTYIFNISFTTTDRRKSQIMANTLAEIYVQNQIDIKIAATETAVDWLSNRVTELDAQIEAKTDRIEEIRADGGLITRDTVDALVRQTTTMAERFEGFDEQLERIQSRLQQVDIAEKMGDPVAAADLLDDGGLIAIASRENISDQSRERQTRHRLATLRDAETARMAQIMRQRSAVEQSLADLRLSLARQNARFDELSRLVRDVEATTNLYGLFLSRLKELSLQIGIQQSDARVMSRASTSRKTEPQEARTIAFSVILGLMGGVGVVLLREFGLSVFRTGAELEAAFDHPSLGSVPKLPRKSPAQVIDHFVQDSVSPASESVRNLRTSLMMSSIDKPPQVIMSTSALPGEGKTIHSVALAISFARVGRRVLLIEADLRRRAIQEYFGLSPEVGFGALVAGDVSRTDVIVHDETLGVDLLLSGNSTANAADLFSSRRFRHLLSDLRKDYDIILLDAPPVLLVPDARIIGQQSDAILFSVRAGTTRRPQVAAGLRELTTVGLEPTGFVLSQVESAKRRYGRYEGYGNHAFAGKGYYGDARSRT</sequence>